<evidence type="ECO:0000256" key="4">
    <source>
        <dbReference type="ARBA" id="ARBA00022989"/>
    </source>
</evidence>
<reference evidence="8 9" key="1">
    <citation type="journal article" date="2018" name="G3 (Bethesda)">
        <title>Phylogenetic and Phylogenomic Definition of Rhizopus Species.</title>
        <authorList>
            <person name="Gryganskyi A.P."/>
            <person name="Golan J."/>
            <person name="Dolatabadi S."/>
            <person name="Mondo S."/>
            <person name="Robb S."/>
            <person name="Idnurm A."/>
            <person name="Muszewska A."/>
            <person name="Steczkiewicz K."/>
            <person name="Masonjones S."/>
            <person name="Liao H.L."/>
            <person name="Gajdeczka M.T."/>
            <person name="Anike F."/>
            <person name="Vuek A."/>
            <person name="Anishchenko I.M."/>
            <person name="Voigt K."/>
            <person name="de Hoog G.S."/>
            <person name="Smith M.E."/>
            <person name="Heitman J."/>
            <person name="Vilgalys R."/>
            <person name="Stajich J.E."/>
        </authorList>
    </citation>
    <scope>NUCLEOTIDE SEQUENCE [LARGE SCALE GENOMIC DNA]</scope>
    <source>
        <strain evidence="8 9">LSU 92-RS-03</strain>
    </source>
</reference>
<dbReference type="SUPFAM" id="SSF47661">
    <property type="entry name" value="t-snare proteins"/>
    <property type="match status" value="1"/>
</dbReference>
<dbReference type="GO" id="GO:0006886">
    <property type="term" value="P:intracellular protein transport"/>
    <property type="evidence" value="ECO:0007669"/>
    <property type="project" value="TreeGrafter"/>
</dbReference>
<accession>A0A367ILC8</accession>
<dbReference type="STRING" id="4846.A0A367ILC8"/>
<evidence type="ECO:0000313" key="9">
    <source>
        <dbReference type="Proteomes" id="UP000253551"/>
    </source>
</evidence>
<dbReference type="GO" id="GO:0048278">
    <property type="term" value="P:vesicle docking"/>
    <property type="evidence" value="ECO:0007669"/>
    <property type="project" value="TreeGrafter"/>
</dbReference>
<keyword evidence="3" id="KW-0812">Transmembrane</keyword>
<dbReference type="GO" id="GO:0031201">
    <property type="term" value="C:SNARE complex"/>
    <property type="evidence" value="ECO:0007669"/>
    <property type="project" value="TreeGrafter"/>
</dbReference>
<dbReference type="GO" id="GO:0012505">
    <property type="term" value="C:endomembrane system"/>
    <property type="evidence" value="ECO:0007669"/>
    <property type="project" value="TreeGrafter"/>
</dbReference>
<feature type="compositionally biased region" description="Basic and acidic residues" evidence="6">
    <location>
        <begin position="189"/>
        <end position="206"/>
    </location>
</feature>
<dbReference type="GO" id="GO:0005484">
    <property type="term" value="F:SNAP receptor activity"/>
    <property type="evidence" value="ECO:0007669"/>
    <property type="project" value="TreeGrafter"/>
</dbReference>
<dbReference type="InterPro" id="IPR000727">
    <property type="entry name" value="T_SNARE_dom"/>
</dbReference>
<comment type="caution">
    <text evidence="8">The sequence shown here is derived from an EMBL/GenBank/DDBJ whole genome shotgun (WGS) entry which is preliminary data.</text>
</comment>
<evidence type="ECO:0000256" key="2">
    <source>
        <dbReference type="ARBA" id="ARBA00009063"/>
    </source>
</evidence>
<gene>
    <name evidence="8" type="primary">SSO2_3</name>
    <name evidence="8" type="ORF">CU098_005897</name>
</gene>
<dbReference type="InterPro" id="IPR045242">
    <property type="entry name" value="Syntaxin"/>
</dbReference>
<evidence type="ECO:0000256" key="5">
    <source>
        <dbReference type="ARBA" id="ARBA00023136"/>
    </source>
</evidence>
<feature type="non-terminal residue" evidence="8">
    <location>
        <position position="221"/>
    </location>
</feature>
<evidence type="ECO:0000256" key="1">
    <source>
        <dbReference type="ARBA" id="ARBA00004211"/>
    </source>
</evidence>
<dbReference type="EMBL" id="PJQM01007240">
    <property type="protein sequence ID" value="RCH78443.1"/>
    <property type="molecule type" value="Genomic_DNA"/>
</dbReference>
<sequence length="221" mass="26015">VEYVRELIRNINKNITNIESIHTSILSSMTYHYSAEINQKLKQRVQHTSHLNKKVRECLKALEMEQTNTHDLQAQLQALKDSFIQSIQRYQDITRKFQNRQKKQLEIQFLIMKPDATIYEVEQAILSDAVPGLFSRSLLNRSKDANKVLEQVYMRHQDIKRIENTIQELYHLFLDMQTMAQTQQPSSLHSEKALEEPSNDLEKGDKHIYVAVQSKETYRKA</sequence>
<dbReference type="GO" id="GO:0000149">
    <property type="term" value="F:SNARE binding"/>
    <property type="evidence" value="ECO:0007669"/>
    <property type="project" value="TreeGrafter"/>
</dbReference>
<dbReference type="InterPro" id="IPR010989">
    <property type="entry name" value="SNARE"/>
</dbReference>
<name>A0A367ILC8_RHIST</name>
<feature type="non-terminal residue" evidence="8">
    <location>
        <position position="1"/>
    </location>
</feature>
<dbReference type="Gene3D" id="1.20.58.70">
    <property type="match status" value="1"/>
</dbReference>
<keyword evidence="5" id="KW-0472">Membrane</keyword>
<comment type="subcellular location">
    <subcellularLocation>
        <location evidence="1">Membrane</location>
        <topology evidence="1">Single-pass type IV membrane protein</topology>
    </subcellularLocation>
</comment>
<dbReference type="GO" id="GO:0005886">
    <property type="term" value="C:plasma membrane"/>
    <property type="evidence" value="ECO:0007669"/>
    <property type="project" value="TreeGrafter"/>
</dbReference>
<dbReference type="AlphaFoldDB" id="A0A367ILC8"/>
<dbReference type="OrthoDB" id="10255013at2759"/>
<evidence type="ECO:0000313" key="8">
    <source>
        <dbReference type="EMBL" id="RCH78443.1"/>
    </source>
</evidence>
<evidence type="ECO:0000256" key="3">
    <source>
        <dbReference type="ARBA" id="ARBA00022692"/>
    </source>
</evidence>
<evidence type="ECO:0000259" key="7">
    <source>
        <dbReference type="PROSITE" id="PS50192"/>
    </source>
</evidence>
<protein>
    <submittedName>
        <fullName evidence="8">Syntaxin</fullName>
    </submittedName>
</protein>
<dbReference type="PROSITE" id="PS50192">
    <property type="entry name" value="T_SNARE"/>
    <property type="match status" value="1"/>
</dbReference>
<feature type="domain" description="T-SNARE coiled-coil homology" evidence="7">
    <location>
        <begin position="149"/>
        <end position="211"/>
    </location>
</feature>
<keyword evidence="4" id="KW-1133">Transmembrane helix</keyword>
<dbReference type="GO" id="GO:0006887">
    <property type="term" value="P:exocytosis"/>
    <property type="evidence" value="ECO:0007669"/>
    <property type="project" value="TreeGrafter"/>
</dbReference>
<dbReference type="InterPro" id="IPR006011">
    <property type="entry name" value="Syntaxin_N"/>
</dbReference>
<dbReference type="GO" id="GO:0006906">
    <property type="term" value="P:vesicle fusion"/>
    <property type="evidence" value="ECO:0007669"/>
    <property type="project" value="TreeGrafter"/>
</dbReference>
<dbReference type="Proteomes" id="UP000253551">
    <property type="component" value="Unassembled WGS sequence"/>
</dbReference>
<comment type="similarity">
    <text evidence="2">Belongs to the syntaxin family.</text>
</comment>
<feature type="region of interest" description="Disordered" evidence="6">
    <location>
        <begin position="184"/>
        <end position="206"/>
    </location>
</feature>
<dbReference type="PANTHER" id="PTHR19957">
    <property type="entry name" value="SYNTAXIN"/>
    <property type="match status" value="1"/>
</dbReference>
<organism evidence="8 9">
    <name type="scientific">Rhizopus stolonifer</name>
    <name type="common">Rhizopus nigricans</name>
    <dbReference type="NCBI Taxonomy" id="4846"/>
    <lineage>
        <taxon>Eukaryota</taxon>
        <taxon>Fungi</taxon>
        <taxon>Fungi incertae sedis</taxon>
        <taxon>Mucoromycota</taxon>
        <taxon>Mucoromycotina</taxon>
        <taxon>Mucoromycetes</taxon>
        <taxon>Mucorales</taxon>
        <taxon>Mucorineae</taxon>
        <taxon>Rhizopodaceae</taxon>
        <taxon>Rhizopus</taxon>
    </lineage>
</organism>
<dbReference type="PANTHER" id="PTHR19957:SF307">
    <property type="entry name" value="PROTEIN SSO1-RELATED"/>
    <property type="match status" value="1"/>
</dbReference>
<dbReference type="Pfam" id="PF14523">
    <property type="entry name" value="Syntaxin_2"/>
    <property type="match status" value="1"/>
</dbReference>
<proteinExistence type="inferred from homology"/>
<keyword evidence="9" id="KW-1185">Reference proteome</keyword>
<evidence type="ECO:0000256" key="6">
    <source>
        <dbReference type="SAM" id="MobiDB-lite"/>
    </source>
</evidence>